<gene>
    <name evidence="5" type="ORF">FH972_025925</name>
</gene>
<feature type="domain" description="SWIRM" evidence="4">
    <location>
        <begin position="46"/>
        <end position="107"/>
    </location>
</feature>
<dbReference type="OrthoDB" id="496653at2759"/>
<dbReference type="GO" id="GO:0006338">
    <property type="term" value="P:chromatin remodeling"/>
    <property type="evidence" value="ECO:0007669"/>
    <property type="project" value="TreeGrafter"/>
</dbReference>
<dbReference type="AlphaFoldDB" id="A0A5N6L2F1"/>
<evidence type="ECO:0000256" key="2">
    <source>
        <dbReference type="ARBA" id="ARBA00022853"/>
    </source>
</evidence>
<dbReference type="GO" id="GO:0050660">
    <property type="term" value="F:flavin adenine dinucleotide binding"/>
    <property type="evidence" value="ECO:0007669"/>
    <property type="project" value="TreeGrafter"/>
</dbReference>
<evidence type="ECO:0000313" key="6">
    <source>
        <dbReference type="Proteomes" id="UP000327013"/>
    </source>
</evidence>
<dbReference type="PROSITE" id="PS50934">
    <property type="entry name" value="SWIRM"/>
    <property type="match status" value="1"/>
</dbReference>
<dbReference type="PANTHER" id="PTHR10742:SF386">
    <property type="entry name" value="LYSINE-SPECIFIC HISTONE DEMETHYLASE 1A"/>
    <property type="match status" value="1"/>
</dbReference>
<keyword evidence="2" id="KW-0156">Chromatin regulator</keyword>
<dbReference type="InterPro" id="IPR009057">
    <property type="entry name" value="Homeodomain-like_sf"/>
</dbReference>
<dbReference type="Pfam" id="PF04433">
    <property type="entry name" value="SWIRM"/>
    <property type="match status" value="1"/>
</dbReference>
<dbReference type="Gene3D" id="1.10.10.10">
    <property type="entry name" value="Winged helix-like DNA-binding domain superfamily/Winged helix DNA-binding domain"/>
    <property type="match status" value="1"/>
</dbReference>
<evidence type="ECO:0000256" key="1">
    <source>
        <dbReference type="ARBA" id="ARBA00005995"/>
    </source>
</evidence>
<dbReference type="GO" id="GO:0016491">
    <property type="term" value="F:oxidoreductase activity"/>
    <property type="evidence" value="ECO:0007669"/>
    <property type="project" value="UniProtKB-KW"/>
</dbReference>
<dbReference type="GO" id="GO:0003682">
    <property type="term" value="F:chromatin binding"/>
    <property type="evidence" value="ECO:0007669"/>
    <property type="project" value="TreeGrafter"/>
</dbReference>
<protein>
    <recommendedName>
        <fullName evidence="4">SWIRM domain-containing protein</fullName>
    </recommendedName>
</protein>
<dbReference type="Gene3D" id="3.90.660.10">
    <property type="match status" value="1"/>
</dbReference>
<dbReference type="Gene3D" id="3.50.50.60">
    <property type="entry name" value="FAD/NAD(P)-binding domain"/>
    <property type="match status" value="2"/>
</dbReference>
<dbReference type="InterPro" id="IPR036388">
    <property type="entry name" value="WH-like_DNA-bd_sf"/>
</dbReference>
<dbReference type="SUPFAM" id="SSF51905">
    <property type="entry name" value="FAD/NAD(P)-binding domain"/>
    <property type="match status" value="1"/>
</dbReference>
<proteinExistence type="inferred from homology"/>
<dbReference type="InterPro" id="IPR036188">
    <property type="entry name" value="FAD/NAD-bd_sf"/>
</dbReference>
<evidence type="ECO:0000259" key="4">
    <source>
        <dbReference type="PROSITE" id="PS50934"/>
    </source>
</evidence>
<name>A0A5N6L2F1_9ROSI</name>
<dbReference type="InterPro" id="IPR050281">
    <property type="entry name" value="Flavin_monoamine_oxidase"/>
</dbReference>
<dbReference type="Pfam" id="PF01593">
    <property type="entry name" value="Amino_oxidase"/>
    <property type="match status" value="2"/>
</dbReference>
<dbReference type="Proteomes" id="UP000327013">
    <property type="component" value="Unassembled WGS sequence"/>
</dbReference>
<keyword evidence="3" id="KW-0560">Oxidoreductase</keyword>
<keyword evidence="6" id="KW-1185">Reference proteome</keyword>
<organism evidence="5 6">
    <name type="scientific">Carpinus fangiana</name>
    <dbReference type="NCBI Taxonomy" id="176857"/>
    <lineage>
        <taxon>Eukaryota</taxon>
        <taxon>Viridiplantae</taxon>
        <taxon>Streptophyta</taxon>
        <taxon>Embryophyta</taxon>
        <taxon>Tracheophyta</taxon>
        <taxon>Spermatophyta</taxon>
        <taxon>Magnoliopsida</taxon>
        <taxon>eudicotyledons</taxon>
        <taxon>Gunneridae</taxon>
        <taxon>Pentapetalae</taxon>
        <taxon>rosids</taxon>
        <taxon>fabids</taxon>
        <taxon>Fagales</taxon>
        <taxon>Betulaceae</taxon>
        <taxon>Carpinus</taxon>
    </lineage>
</organism>
<comment type="similarity">
    <text evidence="1">Belongs to the flavin monoamine oxidase family.</text>
</comment>
<evidence type="ECO:0000256" key="3">
    <source>
        <dbReference type="ARBA" id="ARBA00023002"/>
    </source>
</evidence>
<evidence type="ECO:0000313" key="5">
    <source>
        <dbReference type="EMBL" id="KAB8611420.1"/>
    </source>
</evidence>
<dbReference type="SUPFAM" id="SSF54373">
    <property type="entry name" value="FAD-linked reductases, C-terminal domain"/>
    <property type="match status" value="1"/>
</dbReference>
<dbReference type="SUPFAM" id="SSF46689">
    <property type="entry name" value="Homeodomain-like"/>
    <property type="match status" value="1"/>
</dbReference>
<reference evidence="5 6" key="1">
    <citation type="submission" date="2019-06" db="EMBL/GenBank/DDBJ databases">
        <title>A chromosomal-level reference genome of Carpinus fangiana (Coryloideae, Betulaceae).</title>
        <authorList>
            <person name="Yang X."/>
            <person name="Wang Z."/>
            <person name="Zhang L."/>
            <person name="Hao G."/>
            <person name="Liu J."/>
            <person name="Yang Y."/>
        </authorList>
    </citation>
    <scope>NUCLEOTIDE SEQUENCE [LARGE SCALE GENOMIC DNA]</scope>
    <source>
        <strain evidence="5">Cfa_2016G</strain>
        <tissue evidence="5">Leaf</tissue>
    </source>
</reference>
<dbReference type="EMBL" id="VIBQ01000073">
    <property type="protein sequence ID" value="KAB8611420.1"/>
    <property type="molecule type" value="Genomic_DNA"/>
</dbReference>
<comment type="caution">
    <text evidence="5">The sequence shown here is derived from an EMBL/GenBank/DDBJ whole genome shotgun (WGS) entry which is preliminary data.</text>
</comment>
<sequence length="712" mass="78627">MPPLGPAEFKRQCVLAAYWSRLDPLALHQDERRIISIADPAQLYNYLAIRNSILRLWLKNPAVFVSLDEAIECAKDKAFTGFAVIAYEWLSRRGYINFGCLTITTEPIQQPLHLTKQTTIVIVGAGVSGLACARHIDNFIRLFPDRWLKRRRELLPRILLLEGRKRIGGRVYSHPLRSQVPGSLPGGLANTAEMGAQIITGFERGNPLDALVRGQLALMYHSLKDDLVLYDHNGVMVDEARDRAMQALYIRILETASEYGWKPASKMDPSEEPKKMPDVPMKDAADVDFVNPAMLSNGSGNINVAQLDATRLNGAMTNGVSQNGTLLNGAPDHGVPLNGTFLNGSYQNTVPVNGTHLNGFVKETTKPSLPTLGTLMDSIVQKYQQEKGLSAQDMRLLNWHYANLEYGNAVNVNKISLGGWDQDGGNEFDGSHAHILGGYTQVPRALWRFPEPLDVRFQKIAARINYTGEDVAALPKGYYKPPAVISCSDGTLYEADHVVSTLSLGVMHNNPPDFSPPLPSWKTSVMGRMGFGVLNKVILVFDHVFWERDRDMFGLLNQTSPAPDSMNQPDYARMRGRSFLFWNCVKTCGRPLLVALMAGDAAEEAEHRSDEAMVGEVTLRLAQIFKLPQTPRPVEAIVTRWRKDPFARGSYSYLGPHAQPGDYDLMAQKVGNLHFAGEATCGTHPATVHGAYLSGLRAASEVIEAMIGPIGK</sequence>
<dbReference type="InterPro" id="IPR002937">
    <property type="entry name" value="Amino_oxidase"/>
</dbReference>
<dbReference type="InterPro" id="IPR007526">
    <property type="entry name" value="SWIRM"/>
</dbReference>
<accession>A0A5N6L2F1</accession>
<dbReference type="PANTHER" id="PTHR10742">
    <property type="entry name" value="FLAVIN MONOAMINE OXIDASE"/>
    <property type="match status" value="1"/>
</dbReference>